<evidence type="ECO:0000313" key="1">
    <source>
        <dbReference type="EMBL" id="KAH7926669.1"/>
    </source>
</evidence>
<protein>
    <submittedName>
        <fullName evidence="1">Uncharacterized protein</fullName>
    </submittedName>
</protein>
<comment type="caution">
    <text evidence="1">The sequence shown here is derived from an EMBL/GenBank/DDBJ whole genome shotgun (WGS) entry which is preliminary data.</text>
</comment>
<evidence type="ECO:0000313" key="2">
    <source>
        <dbReference type="Proteomes" id="UP000790709"/>
    </source>
</evidence>
<dbReference type="Proteomes" id="UP000790709">
    <property type="component" value="Unassembled WGS sequence"/>
</dbReference>
<name>A0ACB8BLP9_9AGAM</name>
<reference evidence="1" key="1">
    <citation type="journal article" date="2021" name="New Phytol.">
        <title>Evolutionary innovations through gain and loss of genes in the ectomycorrhizal Boletales.</title>
        <authorList>
            <person name="Wu G."/>
            <person name="Miyauchi S."/>
            <person name="Morin E."/>
            <person name="Kuo A."/>
            <person name="Drula E."/>
            <person name="Varga T."/>
            <person name="Kohler A."/>
            <person name="Feng B."/>
            <person name="Cao Y."/>
            <person name="Lipzen A."/>
            <person name="Daum C."/>
            <person name="Hundley H."/>
            <person name="Pangilinan J."/>
            <person name="Johnson J."/>
            <person name="Barry K."/>
            <person name="LaButti K."/>
            <person name="Ng V."/>
            <person name="Ahrendt S."/>
            <person name="Min B."/>
            <person name="Choi I.G."/>
            <person name="Park H."/>
            <person name="Plett J.M."/>
            <person name="Magnuson J."/>
            <person name="Spatafora J.W."/>
            <person name="Nagy L.G."/>
            <person name="Henrissat B."/>
            <person name="Grigoriev I.V."/>
            <person name="Yang Z.L."/>
            <person name="Xu J."/>
            <person name="Martin F.M."/>
        </authorList>
    </citation>
    <scope>NUCLEOTIDE SEQUENCE</scope>
    <source>
        <strain evidence="1">KUC20120723A-06</strain>
    </source>
</reference>
<accession>A0ACB8BLP9</accession>
<gene>
    <name evidence="1" type="ORF">BV22DRAFT_339942</name>
</gene>
<dbReference type="EMBL" id="MU266379">
    <property type="protein sequence ID" value="KAH7926669.1"/>
    <property type="molecule type" value="Genomic_DNA"/>
</dbReference>
<organism evidence="1 2">
    <name type="scientific">Leucogyrophana mollusca</name>
    <dbReference type="NCBI Taxonomy" id="85980"/>
    <lineage>
        <taxon>Eukaryota</taxon>
        <taxon>Fungi</taxon>
        <taxon>Dikarya</taxon>
        <taxon>Basidiomycota</taxon>
        <taxon>Agaricomycotina</taxon>
        <taxon>Agaricomycetes</taxon>
        <taxon>Agaricomycetidae</taxon>
        <taxon>Boletales</taxon>
        <taxon>Boletales incertae sedis</taxon>
        <taxon>Leucogyrophana</taxon>
    </lineage>
</organism>
<proteinExistence type="predicted"/>
<keyword evidence="2" id="KW-1185">Reference proteome</keyword>
<sequence length="81" mass="8400">MAQSTAGTAKDLNDGRAEALQALLSSLSPPGVQSSSSTKLSPAQLQNLSNKIDELLGGADAPNGPHRNEKGETSRNLSRSR</sequence>